<sequence>MKRALILAAMGTFLATALLTAESVFADGSVERIGIADAVVGGKPLKAESPLKTLQGRVWSQWADNPDGELLFGIQYWNSGEPASGTPSGRSSTMLDVKPPDPLFTCCAWGFVGGVDKNNPYSGWYHAATTVRLAVKDKALMDKIIKASQELVAMEVTLDGRTITGFKVLKD</sequence>
<feature type="signal peptide" evidence="1">
    <location>
        <begin position="1"/>
        <end position="26"/>
    </location>
</feature>
<evidence type="ECO:0000313" key="3">
    <source>
        <dbReference type="Proteomes" id="UP000066284"/>
    </source>
</evidence>
<proteinExistence type="predicted"/>
<accession>A0A0S4KRF9</accession>
<protein>
    <submittedName>
        <fullName evidence="2">Uncharacterized protein</fullName>
    </submittedName>
</protein>
<evidence type="ECO:0000313" key="2">
    <source>
        <dbReference type="EMBL" id="CUQ65754.1"/>
    </source>
</evidence>
<name>A0A0S4KRF9_9BACT</name>
<keyword evidence="3" id="KW-1185">Reference proteome</keyword>
<gene>
    <name evidence="2" type="ORF">NITINOP_0779</name>
</gene>
<evidence type="ECO:0000256" key="1">
    <source>
        <dbReference type="SAM" id="SignalP"/>
    </source>
</evidence>
<dbReference type="AlphaFoldDB" id="A0A0S4KRF9"/>
<dbReference type="RefSeq" id="WP_062483334.1">
    <property type="nucleotide sequence ID" value="NZ_LN885086.1"/>
</dbReference>
<dbReference type="EMBL" id="LN885086">
    <property type="protein sequence ID" value="CUQ65754.1"/>
    <property type="molecule type" value="Genomic_DNA"/>
</dbReference>
<reference evidence="3" key="1">
    <citation type="submission" date="2015-09" db="EMBL/GenBank/DDBJ databases">
        <authorList>
            <person name="Daims H."/>
        </authorList>
    </citation>
    <scope>NUCLEOTIDE SEQUENCE [LARGE SCALE GENOMIC DNA]</scope>
</reference>
<keyword evidence="1" id="KW-0732">Signal</keyword>
<dbReference type="STRING" id="1715989.NITINOP_0779"/>
<organism evidence="2 3">
    <name type="scientific">Candidatus Nitrospira inopinata</name>
    <dbReference type="NCBI Taxonomy" id="1715989"/>
    <lineage>
        <taxon>Bacteria</taxon>
        <taxon>Pseudomonadati</taxon>
        <taxon>Nitrospirota</taxon>
        <taxon>Nitrospiria</taxon>
        <taxon>Nitrospirales</taxon>
        <taxon>Nitrospiraceae</taxon>
        <taxon>Nitrospira</taxon>
    </lineage>
</organism>
<dbReference type="Proteomes" id="UP000066284">
    <property type="component" value="Chromosome 1"/>
</dbReference>
<dbReference type="KEGG" id="nio:NITINOP_0779"/>
<feature type="chain" id="PRO_5006623518" evidence="1">
    <location>
        <begin position="27"/>
        <end position="171"/>
    </location>
</feature>